<dbReference type="OrthoDB" id="9762778at2"/>
<feature type="domain" description="ABC transporter" evidence="10">
    <location>
        <begin position="332"/>
        <end position="568"/>
    </location>
</feature>
<evidence type="ECO:0000259" key="11">
    <source>
        <dbReference type="PROSITE" id="PS50929"/>
    </source>
</evidence>
<keyword evidence="2" id="KW-0813">Transport</keyword>
<dbReference type="GO" id="GO:0005886">
    <property type="term" value="C:plasma membrane"/>
    <property type="evidence" value="ECO:0007669"/>
    <property type="project" value="UniProtKB-SubCell"/>
</dbReference>
<dbReference type="Gene3D" id="3.40.50.300">
    <property type="entry name" value="P-loop containing nucleotide triphosphate hydrolases"/>
    <property type="match status" value="1"/>
</dbReference>
<evidence type="ECO:0000313" key="13">
    <source>
        <dbReference type="Proteomes" id="UP000199652"/>
    </source>
</evidence>
<protein>
    <submittedName>
        <fullName evidence="12">ATP-binding cassette, subfamily B</fullName>
    </submittedName>
</protein>
<dbReference type="InterPro" id="IPR003439">
    <property type="entry name" value="ABC_transporter-like_ATP-bd"/>
</dbReference>
<feature type="domain" description="ABC transmembrane type-1" evidence="11">
    <location>
        <begin position="17"/>
        <end position="298"/>
    </location>
</feature>
<dbReference type="SUPFAM" id="SSF52540">
    <property type="entry name" value="P-loop containing nucleoside triphosphate hydrolases"/>
    <property type="match status" value="1"/>
</dbReference>
<dbReference type="InterPro" id="IPR039421">
    <property type="entry name" value="Type_1_exporter"/>
</dbReference>
<dbReference type="InterPro" id="IPR003593">
    <property type="entry name" value="AAA+_ATPase"/>
</dbReference>
<dbReference type="AlphaFoldDB" id="A0A1H3DP83"/>
<evidence type="ECO:0000256" key="4">
    <source>
        <dbReference type="ARBA" id="ARBA00022692"/>
    </source>
</evidence>
<dbReference type="SUPFAM" id="SSF90123">
    <property type="entry name" value="ABC transporter transmembrane region"/>
    <property type="match status" value="1"/>
</dbReference>
<evidence type="ECO:0000256" key="3">
    <source>
        <dbReference type="ARBA" id="ARBA00022475"/>
    </source>
</evidence>
<keyword evidence="5" id="KW-0547">Nucleotide-binding</keyword>
<keyword evidence="13" id="KW-1185">Reference proteome</keyword>
<dbReference type="GO" id="GO:0005524">
    <property type="term" value="F:ATP binding"/>
    <property type="evidence" value="ECO:0007669"/>
    <property type="project" value="UniProtKB-KW"/>
</dbReference>
<dbReference type="Pfam" id="PF00664">
    <property type="entry name" value="ABC_membrane"/>
    <property type="match status" value="1"/>
</dbReference>
<accession>A0A1H3DP83</accession>
<evidence type="ECO:0000256" key="5">
    <source>
        <dbReference type="ARBA" id="ARBA00022741"/>
    </source>
</evidence>
<feature type="transmembrane region" description="Helical" evidence="9">
    <location>
        <begin position="247"/>
        <end position="264"/>
    </location>
</feature>
<dbReference type="GO" id="GO:0015421">
    <property type="term" value="F:ABC-type oligopeptide transporter activity"/>
    <property type="evidence" value="ECO:0007669"/>
    <property type="project" value="TreeGrafter"/>
</dbReference>
<evidence type="ECO:0000256" key="2">
    <source>
        <dbReference type="ARBA" id="ARBA00022448"/>
    </source>
</evidence>
<dbReference type="Gene3D" id="1.20.1560.10">
    <property type="entry name" value="ABC transporter type 1, transmembrane domain"/>
    <property type="match status" value="1"/>
</dbReference>
<dbReference type="SMART" id="SM00382">
    <property type="entry name" value="AAA"/>
    <property type="match status" value="1"/>
</dbReference>
<feature type="transmembrane region" description="Helical" evidence="9">
    <location>
        <begin position="21"/>
        <end position="41"/>
    </location>
</feature>
<dbReference type="FunFam" id="3.40.50.300:FF:000221">
    <property type="entry name" value="Multidrug ABC transporter ATP-binding protein"/>
    <property type="match status" value="1"/>
</dbReference>
<dbReference type="STRING" id="1528.SAMN04488579_10585"/>
<evidence type="ECO:0000256" key="1">
    <source>
        <dbReference type="ARBA" id="ARBA00004651"/>
    </source>
</evidence>
<gene>
    <name evidence="12" type="ORF">SAMN04488579_10585</name>
</gene>
<comment type="subcellular location">
    <subcellularLocation>
        <location evidence="1">Cell membrane</location>
        <topology evidence="1">Multi-pass membrane protein</topology>
    </subcellularLocation>
</comment>
<feature type="transmembrane region" description="Helical" evidence="9">
    <location>
        <begin position="53"/>
        <end position="73"/>
    </location>
</feature>
<organism evidence="12 13">
    <name type="scientific">Eubacterium barkeri</name>
    <name type="common">Clostridium barkeri</name>
    <dbReference type="NCBI Taxonomy" id="1528"/>
    <lineage>
        <taxon>Bacteria</taxon>
        <taxon>Bacillati</taxon>
        <taxon>Bacillota</taxon>
        <taxon>Clostridia</taxon>
        <taxon>Eubacteriales</taxon>
        <taxon>Eubacteriaceae</taxon>
        <taxon>Eubacterium</taxon>
    </lineage>
</organism>
<dbReference type="PANTHER" id="PTHR43394">
    <property type="entry name" value="ATP-DEPENDENT PERMEASE MDL1, MITOCHONDRIAL"/>
    <property type="match status" value="1"/>
</dbReference>
<dbReference type="CDD" id="cd18548">
    <property type="entry name" value="ABC_6TM_Tm287_like"/>
    <property type="match status" value="1"/>
</dbReference>
<reference evidence="13" key="1">
    <citation type="submission" date="2016-10" db="EMBL/GenBank/DDBJ databases">
        <authorList>
            <person name="Varghese N."/>
            <person name="Submissions S."/>
        </authorList>
    </citation>
    <scope>NUCLEOTIDE SEQUENCE [LARGE SCALE GENOMIC DNA]</scope>
    <source>
        <strain evidence="13">VPI 5359</strain>
    </source>
</reference>
<proteinExistence type="predicted"/>
<sequence>MVKQLSGSIREFKGDSILSPLLVTLEAILEALVPFFMANLIDTGLNHGDITAIITYGLAMVLSALIALLLGIFSGHIAARAAAGFAHNLRHDLFHHIQGFSFYTINRFTNASLITRMTTDVTNVQNAYMLLIRVLVRSPMVFLVCLILCLNLNFQLGILFLGASPFILLGLLIIIRRASPLFNAVYEKYDQLNHLVQENLNAIDVVKSFAQEDAEIHRFKKISQDITHYFSQAKHIMSYNTPLIQSLMYLCTMAIAWLGAHLIVAGSLSTGDLASLIMYTAQMITSLTNISSALAILTIAGTSANRIAEVLCDDSQLAVADPPAPFTADGSIRFEHVSFSYTQDPEHSSLSDIDFFVSPGEAIGIIGETGSGKSTLAHLIPRLYDVTQGTLLVGGTDVRQVDLKALRKSIAIVLQKNVLFSGSIKENLLWGNPQASDDEISRVCHLACADTFIEALPLGYHTFLKQGGTNLSEGQRQRICIARAFLAKPKILILDDATAALDDNTDAAIQQAFRRYLPNTTKFVITQRIRSIQDADRILVLKNGKMDALGTHRDLLAHNTIYSQMAAEQQRSCHETA</sequence>
<dbReference type="InterPro" id="IPR011527">
    <property type="entry name" value="ABC1_TM_dom"/>
</dbReference>
<keyword evidence="8 9" id="KW-0472">Membrane</keyword>
<dbReference type="Pfam" id="PF00005">
    <property type="entry name" value="ABC_tran"/>
    <property type="match status" value="1"/>
</dbReference>
<feature type="transmembrane region" description="Helical" evidence="9">
    <location>
        <begin position="130"/>
        <end position="150"/>
    </location>
</feature>
<evidence type="ECO:0000256" key="8">
    <source>
        <dbReference type="ARBA" id="ARBA00023136"/>
    </source>
</evidence>
<keyword evidence="4 9" id="KW-0812">Transmembrane</keyword>
<evidence type="ECO:0000256" key="6">
    <source>
        <dbReference type="ARBA" id="ARBA00022840"/>
    </source>
</evidence>
<keyword evidence="6 12" id="KW-0067">ATP-binding</keyword>
<dbReference type="PROSITE" id="PS50893">
    <property type="entry name" value="ABC_TRANSPORTER_2"/>
    <property type="match status" value="1"/>
</dbReference>
<feature type="transmembrane region" description="Helical" evidence="9">
    <location>
        <begin position="276"/>
        <end position="297"/>
    </location>
</feature>
<dbReference type="EMBL" id="FNOU01000005">
    <property type="protein sequence ID" value="SDX68313.1"/>
    <property type="molecule type" value="Genomic_DNA"/>
</dbReference>
<dbReference type="InterPro" id="IPR027417">
    <property type="entry name" value="P-loop_NTPase"/>
</dbReference>
<evidence type="ECO:0000256" key="9">
    <source>
        <dbReference type="SAM" id="Phobius"/>
    </source>
</evidence>
<evidence type="ECO:0000259" key="10">
    <source>
        <dbReference type="PROSITE" id="PS50893"/>
    </source>
</evidence>
<dbReference type="RefSeq" id="WP_090243977.1">
    <property type="nucleotide sequence ID" value="NZ_FNOU01000005.1"/>
</dbReference>
<dbReference type="PANTHER" id="PTHR43394:SF1">
    <property type="entry name" value="ATP-BINDING CASSETTE SUB-FAMILY B MEMBER 10, MITOCHONDRIAL"/>
    <property type="match status" value="1"/>
</dbReference>
<dbReference type="InterPro" id="IPR036640">
    <property type="entry name" value="ABC1_TM_sf"/>
</dbReference>
<dbReference type="GO" id="GO:0016887">
    <property type="term" value="F:ATP hydrolysis activity"/>
    <property type="evidence" value="ECO:0007669"/>
    <property type="project" value="InterPro"/>
</dbReference>
<dbReference type="Proteomes" id="UP000199652">
    <property type="component" value="Unassembled WGS sequence"/>
</dbReference>
<keyword evidence="3" id="KW-1003">Cell membrane</keyword>
<dbReference type="PROSITE" id="PS50929">
    <property type="entry name" value="ABC_TM1F"/>
    <property type="match status" value="1"/>
</dbReference>
<feature type="transmembrane region" description="Helical" evidence="9">
    <location>
        <begin position="156"/>
        <end position="175"/>
    </location>
</feature>
<evidence type="ECO:0000313" key="12">
    <source>
        <dbReference type="EMBL" id="SDX68313.1"/>
    </source>
</evidence>
<keyword evidence="7 9" id="KW-1133">Transmembrane helix</keyword>
<name>A0A1H3DP83_EUBBA</name>
<evidence type="ECO:0000256" key="7">
    <source>
        <dbReference type="ARBA" id="ARBA00022989"/>
    </source>
</evidence>